<dbReference type="InterPro" id="IPR029058">
    <property type="entry name" value="AB_hydrolase_fold"/>
</dbReference>
<protein>
    <submittedName>
        <fullName evidence="2">Alpha/beta hydrolase</fullName>
    </submittedName>
</protein>
<keyword evidence="2" id="KW-0378">Hydrolase</keyword>
<gene>
    <name evidence="2" type="ORF">AB0C36_10840</name>
</gene>
<dbReference type="InterPro" id="IPR000639">
    <property type="entry name" value="Epox_hydrolase-like"/>
</dbReference>
<dbReference type="PRINTS" id="PR00412">
    <property type="entry name" value="EPOXHYDRLASE"/>
</dbReference>
<sequence length="290" mass="32266">MAPDAVLHRTAEIDGLRVFYREAGDPANPTIVLLHGFPTSSAMFRDLMAELGDTYHLVAPDHIGFGQSAMPSTDEFDYSFDKLTEVTLALLDRLGLDRFALYIQDYGAPIGLRIASAHPERVTALISQSGNAYLEGFTPFWDVLFAHAKDRAAHEPAVRELLTAEATRWQHTHGVPAGRLGLVSPDAWVLDQAYLDRPGNKEIQLQLFWGYQFNLDGYPAFQEYFRTHRPPTLVAWGENDEIFGPDGARAFARDLPDAEIHLLDAGHFALATHGTEIAALIRDFLGRKLP</sequence>
<dbReference type="PANTHER" id="PTHR42977:SF1">
    <property type="entry name" value="BLR6576 PROTEIN"/>
    <property type="match status" value="1"/>
</dbReference>
<dbReference type="SUPFAM" id="SSF53474">
    <property type="entry name" value="alpha/beta-Hydrolases"/>
    <property type="match status" value="1"/>
</dbReference>
<dbReference type="PANTHER" id="PTHR42977">
    <property type="entry name" value="HYDROLASE-RELATED"/>
    <property type="match status" value="1"/>
</dbReference>
<dbReference type="Pfam" id="PF00561">
    <property type="entry name" value="Abhydrolase_1"/>
    <property type="match status" value="1"/>
</dbReference>
<evidence type="ECO:0000313" key="2">
    <source>
        <dbReference type="EMBL" id="MEU8133996.1"/>
    </source>
</evidence>
<keyword evidence="3" id="KW-1185">Reference proteome</keyword>
<dbReference type="InterPro" id="IPR000073">
    <property type="entry name" value="AB_hydrolase_1"/>
</dbReference>
<proteinExistence type="predicted"/>
<dbReference type="Gene3D" id="3.40.50.1820">
    <property type="entry name" value="alpha/beta hydrolase"/>
    <property type="match status" value="1"/>
</dbReference>
<dbReference type="Proteomes" id="UP001551482">
    <property type="component" value="Unassembled WGS sequence"/>
</dbReference>
<comment type="caution">
    <text evidence="2">The sequence shown here is derived from an EMBL/GenBank/DDBJ whole genome shotgun (WGS) entry which is preliminary data.</text>
</comment>
<dbReference type="EMBL" id="JBEZFP010000020">
    <property type="protein sequence ID" value="MEU8133996.1"/>
    <property type="molecule type" value="Genomic_DNA"/>
</dbReference>
<feature type="domain" description="AB hydrolase-1" evidence="1">
    <location>
        <begin position="29"/>
        <end position="272"/>
    </location>
</feature>
<accession>A0ABV3DE26</accession>
<reference evidence="2 3" key="1">
    <citation type="submission" date="2024-06" db="EMBL/GenBank/DDBJ databases">
        <title>The Natural Products Discovery Center: Release of the First 8490 Sequenced Strains for Exploring Actinobacteria Biosynthetic Diversity.</title>
        <authorList>
            <person name="Kalkreuter E."/>
            <person name="Kautsar S.A."/>
            <person name="Yang D."/>
            <person name="Bader C.D."/>
            <person name="Teijaro C.N."/>
            <person name="Fluegel L."/>
            <person name="Davis C.M."/>
            <person name="Simpson J.R."/>
            <person name="Lauterbach L."/>
            <person name="Steele A.D."/>
            <person name="Gui C."/>
            <person name="Meng S."/>
            <person name="Li G."/>
            <person name="Viehrig K."/>
            <person name="Ye F."/>
            <person name="Su P."/>
            <person name="Kiefer A.F."/>
            <person name="Nichols A."/>
            <person name="Cepeda A.J."/>
            <person name="Yan W."/>
            <person name="Fan B."/>
            <person name="Jiang Y."/>
            <person name="Adhikari A."/>
            <person name="Zheng C.-J."/>
            <person name="Schuster L."/>
            <person name="Cowan T.M."/>
            <person name="Smanski M.J."/>
            <person name="Chevrette M.G."/>
            <person name="De Carvalho L.P.S."/>
            <person name="Shen B."/>
        </authorList>
    </citation>
    <scope>NUCLEOTIDE SEQUENCE [LARGE SCALE GENOMIC DNA]</scope>
    <source>
        <strain evidence="2 3">NPDC048946</strain>
    </source>
</reference>
<evidence type="ECO:0000259" key="1">
    <source>
        <dbReference type="Pfam" id="PF00561"/>
    </source>
</evidence>
<dbReference type="InterPro" id="IPR051340">
    <property type="entry name" value="Haloalkane_dehalogenase"/>
</dbReference>
<evidence type="ECO:0000313" key="3">
    <source>
        <dbReference type="Proteomes" id="UP001551482"/>
    </source>
</evidence>
<dbReference type="GO" id="GO:0016787">
    <property type="term" value="F:hydrolase activity"/>
    <property type="evidence" value="ECO:0007669"/>
    <property type="project" value="UniProtKB-KW"/>
</dbReference>
<name>A0ABV3DE26_9ACTN</name>
<organism evidence="2 3">
    <name type="scientific">Streptodolium elevatio</name>
    <dbReference type="NCBI Taxonomy" id="3157996"/>
    <lineage>
        <taxon>Bacteria</taxon>
        <taxon>Bacillati</taxon>
        <taxon>Actinomycetota</taxon>
        <taxon>Actinomycetes</taxon>
        <taxon>Kitasatosporales</taxon>
        <taxon>Streptomycetaceae</taxon>
        <taxon>Streptodolium</taxon>
    </lineage>
</organism>